<sequence>MHVLGAVAPDVVDAHVEHVGAFPHLFDGDLGARVDVAGQHRVTERLRAVGVRALSDDEERVFLSDRDGGVDGRHARLELRVALRRGDVAHGIHDCLQVRGGGAAAAAHHADTELGNVAQVVLGESLGREVVVGPAVNHRREPGVGHHTDRHRAVLRQVAHVLLHLARAGGAVDAEHVRLHRREGCDGSADLGADEHATRRLDGDLDLYGDRSTGKCHRAPAADHGGLHLQQVHRGLDQEQVHTAVEERAGLFRVRIAQHGEGDVTEAGQFGARADRAGDISRPAVAGLPLVGDVAGDTRRRAAHLVGLIGDVVLLEHEGERPEGCCLDSVHTDLVEGVVHAGDHVRSREGEHLVAALEARTPEVVGREVESLHVRAEGAVKHNNPLTDCIEVGLFAHS</sequence>
<dbReference type="EMBL" id="CAEZYY010000042">
    <property type="protein sequence ID" value="CAB4766994.1"/>
    <property type="molecule type" value="Genomic_DNA"/>
</dbReference>
<organism evidence="1">
    <name type="scientific">freshwater metagenome</name>
    <dbReference type="NCBI Taxonomy" id="449393"/>
    <lineage>
        <taxon>unclassified sequences</taxon>
        <taxon>metagenomes</taxon>
        <taxon>ecological metagenomes</taxon>
    </lineage>
</organism>
<evidence type="ECO:0000313" key="1">
    <source>
        <dbReference type="EMBL" id="CAB4766994.1"/>
    </source>
</evidence>
<accession>A0A6J6V5S8</accession>
<dbReference type="AlphaFoldDB" id="A0A6J6V5S8"/>
<name>A0A6J6V5S8_9ZZZZ</name>
<protein>
    <submittedName>
        <fullName evidence="1">Unannotated protein</fullName>
    </submittedName>
</protein>
<gene>
    <name evidence="1" type="ORF">UFOPK2806_02176</name>
</gene>
<reference evidence="1" key="1">
    <citation type="submission" date="2020-05" db="EMBL/GenBank/DDBJ databases">
        <authorList>
            <person name="Chiriac C."/>
            <person name="Salcher M."/>
            <person name="Ghai R."/>
            <person name="Kavagutti S V."/>
        </authorList>
    </citation>
    <scope>NUCLEOTIDE SEQUENCE</scope>
</reference>
<proteinExistence type="predicted"/>